<evidence type="ECO:0000313" key="1">
    <source>
        <dbReference type="EMBL" id="SEP19993.1"/>
    </source>
</evidence>
<proteinExistence type="predicted"/>
<accession>A0A1H8VXJ4</accession>
<dbReference type="AlphaFoldDB" id="A0A1H8VXJ4"/>
<evidence type="ECO:0000313" key="2">
    <source>
        <dbReference type="Proteomes" id="UP000198847"/>
    </source>
</evidence>
<name>A0A1H8VXJ4_9FIRM</name>
<reference evidence="1 2" key="1">
    <citation type="submission" date="2016-10" db="EMBL/GenBank/DDBJ databases">
        <authorList>
            <person name="de Groot N.N."/>
        </authorList>
    </citation>
    <scope>NUCLEOTIDE SEQUENCE [LARGE SCALE GENOMIC DNA]</scope>
    <source>
        <strain evidence="1 2">DSM 13305</strain>
    </source>
</reference>
<dbReference type="RefSeq" id="WP_091747343.1">
    <property type="nucleotide sequence ID" value="NZ_FODY01000013.1"/>
</dbReference>
<protein>
    <submittedName>
        <fullName evidence="1">Uncharacterized protein</fullName>
    </submittedName>
</protein>
<keyword evidence="2" id="KW-1185">Reference proteome</keyword>
<sequence length="75" mass="8769">MIKERWEILDCWVVAGYNYRVILKPRTTRAHLIDITLETSNIHALLEEVVNAFWTSQELMVYLDGIAVQGRHSIK</sequence>
<organism evidence="1 2">
    <name type="scientific">Propionispora vibrioides</name>
    <dbReference type="NCBI Taxonomy" id="112903"/>
    <lineage>
        <taxon>Bacteria</taxon>
        <taxon>Bacillati</taxon>
        <taxon>Bacillota</taxon>
        <taxon>Negativicutes</taxon>
        <taxon>Selenomonadales</taxon>
        <taxon>Sporomusaceae</taxon>
        <taxon>Propionispora</taxon>
    </lineage>
</organism>
<dbReference type="Proteomes" id="UP000198847">
    <property type="component" value="Unassembled WGS sequence"/>
</dbReference>
<dbReference type="OrthoDB" id="1683363at2"/>
<gene>
    <name evidence="1" type="ORF">SAMN04490178_11321</name>
</gene>
<dbReference type="EMBL" id="FODY01000013">
    <property type="protein sequence ID" value="SEP19993.1"/>
    <property type="molecule type" value="Genomic_DNA"/>
</dbReference>